<dbReference type="SUPFAM" id="SSF109998">
    <property type="entry name" value="Triger factor/SurA peptide-binding domain-like"/>
    <property type="match status" value="1"/>
</dbReference>
<dbReference type="InterPro" id="IPR027304">
    <property type="entry name" value="Trigger_fact/SurA_dom_sf"/>
</dbReference>
<organism evidence="2 3">
    <name type="scientific">Frankia nepalensis</name>
    <dbReference type="NCBI Taxonomy" id="1836974"/>
    <lineage>
        <taxon>Bacteria</taxon>
        <taxon>Bacillati</taxon>
        <taxon>Actinomycetota</taxon>
        <taxon>Actinomycetes</taxon>
        <taxon>Frankiales</taxon>
        <taxon>Frankiaceae</taxon>
        <taxon>Frankia</taxon>
    </lineage>
</organism>
<sequence>MKFPRLVIAALALLALAATACTSHAGAAAQVADTTIDTATVRGMVDRGMASYEAYAAKNPEAVAQQNPVTREDVQLRALNFLVQLKIEEAEARRLGVTLSPQELDAYYQAYAVFETGGVAALEEAAAAVGYAPKDLHDVVVRRFALDEKLADKTSPELVATDADIRSYYDSKLTELGVDSLPLSYEQARPFLSRHLMNDQRLAKLAPELVKAANREGVSVSPRFGVWSADDLVVLAADGSIATTPTPMPELNLS</sequence>
<protein>
    <submittedName>
        <fullName evidence="2">Uncharacterized protein</fullName>
    </submittedName>
</protein>
<keyword evidence="3" id="KW-1185">Reference proteome</keyword>
<evidence type="ECO:0000313" key="3">
    <source>
        <dbReference type="Proteomes" id="UP000604475"/>
    </source>
</evidence>
<gene>
    <name evidence="2" type="ORF">I7412_03575</name>
</gene>
<accession>A0A937R5T4</accession>
<feature type="chain" id="PRO_5039292526" evidence="1">
    <location>
        <begin position="26"/>
        <end position="254"/>
    </location>
</feature>
<evidence type="ECO:0000256" key="1">
    <source>
        <dbReference type="SAM" id="SignalP"/>
    </source>
</evidence>
<keyword evidence="1" id="KW-0732">Signal</keyword>
<dbReference type="PROSITE" id="PS51257">
    <property type="entry name" value="PROKAR_LIPOPROTEIN"/>
    <property type="match status" value="1"/>
</dbReference>
<reference evidence="2" key="1">
    <citation type="submission" date="2020-12" db="EMBL/GenBank/DDBJ databases">
        <title>Genomic characterization of non-nitrogen-fixing Frankia strains.</title>
        <authorList>
            <person name="Carlos-Shanley C."/>
            <person name="Guerra T."/>
            <person name="Hahn D."/>
        </authorList>
    </citation>
    <scope>NUCLEOTIDE SEQUENCE</scope>
    <source>
        <strain evidence="2">CN6</strain>
    </source>
</reference>
<comment type="caution">
    <text evidence="2">The sequence shown here is derived from an EMBL/GenBank/DDBJ whole genome shotgun (WGS) entry which is preliminary data.</text>
</comment>
<evidence type="ECO:0000313" key="2">
    <source>
        <dbReference type="EMBL" id="MBL7626268.1"/>
    </source>
</evidence>
<dbReference type="Proteomes" id="UP000604475">
    <property type="component" value="Unassembled WGS sequence"/>
</dbReference>
<dbReference type="AlphaFoldDB" id="A0A937R5T4"/>
<name>A0A937R5T4_9ACTN</name>
<proteinExistence type="predicted"/>
<dbReference type="Gene3D" id="1.10.4030.10">
    <property type="entry name" value="Porin chaperone SurA, peptide-binding domain"/>
    <property type="match status" value="1"/>
</dbReference>
<feature type="signal peptide" evidence="1">
    <location>
        <begin position="1"/>
        <end position="25"/>
    </location>
</feature>
<dbReference type="EMBL" id="JAEACQ010000124">
    <property type="protein sequence ID" value="MBL7626268.1"/>
    <property type="molecule type" value="Genomic_DNA"/>
</dbReference>
<dbReference type="RefSeq" id="WP_203005442.1">
    <property type="nucleotide sequence ID" value="NZ_JADWYU010000140.1"/>
</dbReference>